<dbReference type="GO" id="GO:0097010">
    <property type="term" value="P:eukaryotic translation initiation factor 4F complex assembly"/>
    <property type="evidence" value="ECO:0000318"/>
    <property type="project" value="GO_Central"/>
</dbReference>
<evidence type="ECO:0000259" key="4">
    <source>
        <dbReference type="PROSITE" id="PS50102"/>
    </source>
</evidence>
<feature type="region of interest" description="Disordered" evidence="3">
    <location>
        <begin position="304"/>
        <end position="329"/>
    </location>
</feature>
<proteinExistence type="predicted"/>
<reference evidence="5" key="4">
    <citation type="submission" date="2025-09" db="UniProtKB">
        <authorList>
            <consortium name="Ensembl"/>
        </authorList>
    </citation>
    <scope>IDENTIFICATION</scope>
</reference>
<feature type="compositionally biased region" description="Basic and acidic residues" evidence="3">
    <location>
        <begin position="313"/>
        <end position="329"/>
    </location>
</feature>
<reference evidence="6" key="1">
    <citation type="journal article" date="2002" name="Science">
        <title>The draft genome of Ciona intestinalis: insights into chordate and vertebrate origins.</title>
        <authorList>
            <person name="Dehal P."/>
            <person name="Satou Y."/>
            <person name="Campbell R.K."/>
            <person name="Chapman J."/>
            <person name="Degnan B."/>
            <person name="De Tomaso A."/>
            <person name="Davidson B."/>
            <person name="Di Gregorio A."/>
            <person name="Gelpke M."/>
            <person name="Goodstein D.M."/>
            <person name="Harafuji N."/>
            <person name="Hastings K.E."/>
            <person name="Ho I."/>
            <person name="Hotta K."/>
            <person name="Huang W."/>
            <person name="Kawashima T."/>
            <person name="Lemaire P."/>
            <person name="Martinez D."/>
            <person name="Meinertzhagen I.A."/>
            <person name="Necula S."/>
            <person name="Nonaka M."/>
            <person name="Putnam N."/>
            <person name="Rash S."/>
            <person name="Saiga H."/>
            <person name="Satake M."/>
            <person name="Terry A."/>
            <person name="Yamada L."/>
            <person name="Wang H.G."/>
            <person name="Awazu S."/>
            <person name="Azumi K."/>
            <person name="Boore J."/>
            <person name="Branno M."/>
            <person name="Chin-Bow S."/>
            <person name="DeSantis R."/>
            <person name="Doyle S."/>
            <person name="Francino P."/>
            <person name="Keys D.N."/>
            <person name="Haga S."/>
            <person name="Hayashi H."/>
            <person name="Hino K."/>
            <person name="Imai K.S."/>
            <person name="Inaba K."/>
            <person name="Kano S."/>
            <person name="Kobayashi K."/>
            <person name="Kobayashi M."/>
            <person name="Lee B.I."/>
            <person name="Makabe K.W."/>
            <person name="Manohar C."/>
            <person name="Matassi G."/>
            <person name="Medina M."/>
            <person name="Mochizuki Y."/>
            <person name="Mount S."/>
            <person name="Morishita T."/>
            <person name="Miura S."/>
            <person name="Nakayama A."/>
            <person name="Nishizaka S."/>
            <person name="Nomoto H."/>
            <person name="Ohta F."/>
            <person name="Oishi K."/>
            <person name="Rigoutsos I."/>
            <person name="Sano M."/>
            <person name="Sasaki A."/>
            <person name="Sasakura Y."/>
            <person name="Shoguchi E."/>
            <person name="Shin-i T."/>
            <person name="Spagnuolo A."/>
            <person name="Stainier D."/>
            <person name="Suzuki M.M."/>
            <person name="Tassy O."/>
            <person name="Takatori N."/>
            <person name="Tokuoka M."/>
            <person name="Yagi K."/>
            <person name="Yoshizaki F."/>
            <person name="Wada S."/>
            <person name="Zhang C."/>
            <person name="Hyatt P.D."/>
            <person name="Larimer F."/>
            <person name="Detter C."/>
            <person name="Doggett N."/>
            <person name="Glavina T."/>
            <person name="Hawkins T."/>
            <person name="Richardson P."/>
            <person name="Lucas S."/>
            <person name="Kohara Y."/>
            <person name="Levine M."/>
            <person name="Satoh N."/>
            <person name="Rokhsar D.S."/>
        </authorList>
    </citation>
    <scope>NUCLEOTIDE SEQUENCE [LARGE SCALE GENOMIC DNA]</scope>
</reference>
<evidence type="ECO:0000313" key="6">
    <source>
        <dbReference type="Proteomes" id="UP000008144"/>
    </source>
</evidence>
<feature type="region of interest" description="Disordered" evidence="3">
    <location>
        <begin position="1"/>
        <end position="32"/>
    </location>
</feature>
<dbReference type="InterPro" id="IPR033107">
    <property type="entry name" value="EIF-4B_RRM"/>
</dbReference>
<dbReference type="GO" id="GO:0043024">
    <property type="term" value="F:ribosomal small subunit binding"/>
    <property type="evidence" value="ECO:0000318"/>
    <property type="project" value="GO_Central"/>
</dbReference>
<dbReference type="GO" id="GO:0034057">
    <property type="term" value="F:RNA strand-exchange activity"/>
    <property type="evidence" value="ECO:0000318"/>
    <property type="project" value="GO_Central"/>
</dbReference>
<feature type="region of interest" description="Disordered" evidence="3">
    <location>
        <begin position="239"/>
        <end position="285"/>
    </location>
</feature>
<dbReference type="PANTHER" id="PTHR23236">
    <property type="entry name" value="EUKARYOTIC TRANSLATION INITIATION FACTOR 4B/4H"/>
    <property type="match status" value="1"/>
</dbReference>
<dbReference type="STRING" id="7719.ENSCINP00000015203"/>
<feature type="region of interest" description="Disordered" evidence="3">
    <location>
        <begin position="155"/>
        <end position="188"/>
    </location>
</feature>
<dbReference type="FunCoup" id="F6RZE8">
    <property type="interactions" value="387"/>
</dbReference>
<dbReference type="SMART" id="SM00360">
    <property type="entry name" value="RRM"/>
    <property type="match status" value="1"/>
</dbReference>
<reference evidence="5" key="2">
    <citation type="journal article" date="2008" name="Genome Biol.">
        <title>Improved genome assembly and evidence-based global gene model set for the chordate Ciona intestinalis: new insight into intron and operon populations.</title>
        <authorList>
            <person name="Satou Y."/>
            <person name="Mineta K."/>
            <person name="Ogasawara M."/>
            <person name="Sasakura Y."/>
            <person name="Shoguchi E."/>
            <person name="Ueno K."/>
            <person name="Yamada L."/>
            <person name="Matsumoto J."/>
            <person name="Wasserscheid J."/>
            <person name="Dewar K."/>
            <person name="Wiley G.B."/>
            <person name="Macmil S.L."/>
            <person name="Roe B.A."/>
            <person name="Zeller R.W."/>
            <person name="Hastings K.E."/>
            <person name="Lemaire P."/>
            <person name="Lindquist E."/>
            <person name="Endo T."/>
            <person name="Hotta K."/>
            <person name="Inaba K."/>
        </authorList>
    </citation>
    <scope>NUCLEOTIDE SEQUENCE [LARGE SCALE GENOMIC DNA]</scope>
    <source>
        <strain evidence="5">wild type</strain>
    </source>
</reference>
<dbReference type="PROSITE" id="PS50102">
    <property type="entry name" value="RRM"/>
    <property type="match status" value="1"/>
</dbReference>
<dbReference type="Ensembl" id="ENSCINT00000015203.3">
    <property type="protein sequence ID" value="ENSCINP00000015203.3"/>
    <property type="gene ID" value="ENSCING00000016816.2"/>
</dbReference>
<evidence type="ECO:0000256" key="1">
    <source>
        <dbReference type="ARBA" id="ARBA00022884"/>
    </source>
</evidence>
<dbReference type="InterPro" id="IPR012677">
    <property type="entry name" value="Nucleotide-bd_a/b_plait_sf"/>
</dbReference>
<feature type="compositionally biased region" description="Basic and acidic residues" evidence="3">
    <location>
        <begin position="177"/>
        <end position="188"/>
    </location>
</feature>
<name>F6RZE8_CIOIN</name>
<protein>
    <recommendedName>
        <fullName evidence="4">RRM domain-containing protein</fullName>
    </recommendedName>
</protein>
<dbReference type="Pfam" id="PF00076">
    <property type="entry name" value="RRM_1"/>
    <property type="match status" value="1"/>
</dbReference>
<evidence type="ECO:0000256" key="3">
    <source>
        <dbReference type="SAM" id="MobiDB-lite"/>
    </source>
</evidence>
<dbReference type="GO" id="GO:0001731">
    <property type="term" value="P:formation of translation preinitiation complex"/>
    <property type="evidence" value="ECO:0000318"/>
    <property type="project" value="GO_Central"/>
</dbReference>
<accession>F6RZE8</accession>
<evidence type="ECO:0000313" key="5">
    <source>
        <dbReference type="Ensembl" id="ENSCINP00000015203.3"/>
    </source>
</evidence>
<dbReference type="Gene3D" id="3.30.70.330">
    <property type="match status" value="1"/>
</dbReference>
<dbReference type="GO" id="GO:0033592">
    <property type="term" value="F:RNA strand annealing activity"/>
    <property type="evidence" value="ECO:0000318"/>
    <property type="project" value="GO_Central"/>
</dbReference>
<dbReference type="PANTHER" id="PTHR23236:SF2">
    <property type="entry name" value="EUKARYOTIC TRANSLATION INITIATION FACTOR 4B"/>
    <property type="match status" value="1"/>
</dbReference>
<dbReference type="CDD" id="cd12402">
    <property type="entry name" value="RRM_eIF4B"/>
    <property type="match status" value="1"/>
</dbReference>
<dbReference type="AlphaFoldDB" id="F6RZE8"/>
<dbReference type="InterPro" id="IPR035979">
    <property type="entry name" value="RBD_domain_sf"/>
</dbReference>
<dbReference type="InParanoid" id="F6RZE8"/>
<feature type="compositionally biased region" description="Basic residues" evidence="3">
    <location>
        <begin position="1"/>
        <end position="14"/>
    </location>
</feature>
<reference evidence="5" key="3">
    <citation type="submission" date="2025-08" db="UniProtKB">
        <authorList>
            <consortium name="Ensembl"/>
        </authorList>
    </citation>
    <scope>IDENTIFICATION</scope>
</reference>
<feature type="domain" description="RRM" evidence="4">
    <location>
        <begin position="82"/>
        <end position="156"/>
    </location>
</feature>
<dbReference type="EMBL" id="EAAA01002059">
    <property type="status" value="NOT_ANNOTATED_CDS"/>
    <property type="molecule type" value="Genomic_DNA"/>
</dbReference>
<dbReference type="InterPro" id="IPR000504">
    <property type="entry name" value="RRM_dom"/>
</dbReference>
<organism evidence="5 6">
    <name type="scientific">Ciona intestinalis</name>
    <name type="common">Transparent sea squirt</name>
    <name type="synonym">Ascidia intestinalis</name>
    <dbReference type="NCBI Taxonomy" id="7719"/>
    <lineage>
        <taxon>Eukaryota</taxon>
        <taxon>Metazoa</taxon>
        <taxon>Chordata</taxon>
        <taxon>Tunicata</taxon>
        <taxon>Ascidiacea</taxon>
        <taxon>Phlebobranchia</taxon>
        <taxon>Cionidae</taxon>
        <taxon>Ciona</taxon>
    </lineage>
</organism>
<keyword evidence="6" id="KW-1185">Reference proteome</keyword>
<dbReference type="GeneTree" id="ENSGT00940000153336"/>
<dbReference type="OMA" id="KEEDCHY"/>
<dbReference type="Proteomes" id="UP000008144">
    <property type="component" value="Chromosome 5"/>
</dbReference>
<dbReference type="SUPFAM" id="SSF54928">
    <property type="entry name" value="RNA-binding domain, RBD"/>
    <property type="match status" value="1"/>
</dbReference>
<keyword evidence="1 2" id="KW-0694">RNA-binding</keyword>
<evidence type="ECO:0000256" key="2">
    <source>
        <dbReference type="PROSITE-ProRule" id="PRU00176"/>
    </source>
</evidence>
<dbReference type="FunFam" id="3.30.70.330:FF:001803">
    <property type="match status" value="1"/>
</dbReference>
<feature type="compositionally biased region" description="Basic and acidic residues" evidence="3">
    <location>
        <begin position="259"/>
        <end position="280"/>
    </location>
</feature>
<sequence>YSKAGKKGKKKAKNTKTLSLNDFLGDTPGASPGVIKPTLDWADEADQENNSNKNKLIQLPTAPRSSRSVEIDTSRIPDSGPYTAYVGNLPYDADEFVLQEFFKDIPMTNVRLQEENGRFRGYGYVQFPDKQSLIQALQMNDETLQKRVIRVDIADNQNKGSTEGKGRGDRYGSLSGDPDRLEGNWRRTSNDHLNGGPVISLDEKFNYNSTLYLISSSAVNNHGDISDAERPFVVDRYGGGRDGRYESSFSRGGESEQWMQRREPPKERPRLNLKPREKPLNPEAATTRNETCIFGQLQKSQNIFGSAKPVDTAAREREMEQKIAEQEKQ</sequence>